<evidence type="ECO:0000313" key="2">
    <source>
        <dbReference type="Proteomes" id="UP000233722"/>
    </source>
</evidence>
<gene>
    <name evidence="1" type="ORF">CQR45_1747</name>
</gene>
<sequence>MSADEDEFLHPAYLLKQATDMILAATFGNYRTTVDAAAPEPVRMMARKLAFAAYASHLFPNARSISFIADCDDDAAIAMMLAAQWMSAAGHVRCSFGADISVVQEQVHVNDPFLHRAGDFTSDPRRDPFAKDFDPVQLRHMRIHLKQSAARLRSYGFTGGAASLASQAGGVWVNVANSLMYERSV</sequence>
<organism evidence="1 2">
    <name type="scientific">Bifidobacterium pseudolongum subsp. globosum</name>
    <dbReference type="NCBI Taxonomy" id="1690"/>
    <lineage>
        <taxon>Bacteria</taxon>
        <taxon>Bacillati</taxon>
        <taxon>Actinomycetota</taxon>
        <taxon>Actinomycetes</taxon>
        <taxon>Bifidobacteriales</taxon>
        <taxon>Bifidobacteriaceae</taxon>
        <taxon>Bifidobacterium</taxon>
    </lineage>
</organism>
<protein>
    <submittedName>
        <fullName evidence="1">Uncharacterized protein</fullName>
    </submittedName>
</protein>
<dbReference type="Proteomes" id="UP000233722">
    <property type="component" value="Unassembled WGS sequence"/>
</dbReference>
<dbReference type="EMBL" id="PCHA01000037">
    <property type="protein sequence ID" value="PKU93217.1"/>
    <property type="molecule type" value="Genomic_DNA"/>
</dbReference>
<dbReference type="RefSeq" id="WP_101431131.1">
    <property type="nucleotide sequence ID" value="NZ_PCHA01000037.1"/>
</dbReference>
<accession>A0A2N3QNE5</accession>
<evidence type="ECO:0000313" key="1">
    <source>
        <dbReference type="EMBL" id="PKU93217.1"/>
    </source>
</evidence>
<dbReference type="AlphaFoldDB" id="A0A2N3QNE5"/>
<proteinExistence type="predicted"/>
<comment type="caution">
    <text evidence="1">The sequence shown here is derived from an EMBL/GenBank/DDBJ whole genome shotgun (WGS) entry which is preliminary data.</text>
</comment>
<name>A0A2N3QNE5_9BIFI</name>
<reference evidence="1 2" key="1">
    <citation type="submission" date="2017-10" db="EMBL/GenBank/DDBJ databases">
        <title>Bifidobacterium genomics.</title>
        <authorList>
            <person name="Lugli G.A."/>
            <person name="Milani C."/>
            <person name="Mancabelli L."/>
        </authorList>
    </citation>
    <scope>NUCLEOTIDE SEQUENCE [LARGE SCALE GENOMIC DNA]</scope>
    <source>
        <strain evidence="1 2">1747B</strain>
    </source>
</reference>